<name>A0ABS8SYR4_DATST</name>
<evidence type="ECO:0000313" key="2">
    <source>
        <dbReference type="Proteomes" id="UP000823775"/>
    </source>
</evidence>
<gene>
    <name evidence="1" type="ORF">HAX54_051590</name>
</gene>
<dbReference type="Proteomes" id="UP000823775">
    <property type="component" value="Unassembled WGS sequence"/>
</dbReference>
<dbReference type="EMBL" id="JACEIK010000921">
    <property type="protein sequence ID" value="MCD7463870.1"/>
    <property type="molecule type" value="Genomic_DNA"/>
</dbReference>
<protein>
    <submittedName>
        <fullName evidence="1">Uncharacterized protein</fullName>
    </submittedName>
</protein>
<accession>A0ABS8SYR4</accession>
<proteinExistence type="predicted"/>
<organism evidence="1 2">
    <name type="scientific">Datura stramonium</name>
    <name type="common">Jimsonweed</name>
    <name type="synonym">Common thornapple</name>
    <dbReference type="NCBI Taxonomy" id="4076"/>
    <lineage>
        <taxon>Eukaryota</taxon>
        <taxon>Viridiplantae</taxon>
        <taxon>Streptophyta</taxon>
        <taxon>Embryophyta</taxon>
        <taxon>Tracheophyta</taxon>
        <taxon>Spermatophyta</taxon>
        <taxon>Magnoliopsida</taxon>
        <taxon>eudicotyledons</taxon>
        <taxon>Gunneridae</taxon>
        <taxon>Pentapetalae</taxon>
        <taxon>asterids</taxon>
        <taxon>lamiids</taxon>
        <taxon>Solanales</taxon>
        <taxon>Solanaceae</taxon>
        <taxon>Solanoideae</taxon>
        <taxon>Datureae</taxon>
        <taxon>Datura</taxon>
    </lineage>
</organism>
<keyword evidence="2" id="KW-1185">Reference proteome</keyword>
<sequence>IATILYDINSCVMLEVLKEVRIPVKSSYFLEQYRYSERIFAARDRGSGQVTAAVRPKQCAGQPL</sequence>
<evidence type="ECO:0000313" key="1">
    <source>
        <dbReference type="EMBL" id="MCD7463870.1"/>
    </source>
</evidence>
<comment type="caution">
    <text evidence="1">The sequence shown here is derived from an EMBL/GenBank/DDBJ whole genome shotgun (WGS) entry which is preliminary data.</text>
</comment>
<reference evidence="1 2" key="1">
    <citation type="journal article" date="2021" name="BMC Genomics">
        <title>Datura genome reveals duplications of psychoactive alkaloid biosynthetic genes and high mutation rate following tissue culture.</title>
        <authorList>
            <person name="Rajewski A."/>
            <person name="Carter-House D."/>
            <person name="Stajich J."/>
            <person name="Litt A."/>
        </authorList>
    </citation>
    <scope>NUCLEOTIDE SEQUENCE [LARGE SCALE GENOMIC DNA]</scope>
    <source>
        <strain evidence="1">AR-01</strain>
    </source>
</reference>
<feature type="non-terminal residue" evidence="1">
    <location>
        <position position="1"/>
    </location>
</feature>